<evidence type="ECO:0000256" key="5">
    <source>
        <dbReference type="ARBA" id="ARBA00038106"/>
    </source>
</evidence>
<dbReference type="PANTHER" id="PTHR10516">
    <property type="entry name" value="PEPTIDYL-PROLYL CIS-TRANS ISOMERASE"/>
    <property type="match status" value="1"/>
</dbReference>
<evidence type="ECO:0000256" key="7">
    <source>
        <dbReference type="SAM" id="MobiDB-lite"/>
    </source>
</evidence>
<evidence type="ECO:0000256" key="2">
    <source>
        <dbReference type="ARBA" id="ARBA00013194"/>
    </source>
</evidence>
<dbReference type="SUPFAM" id="SSF54534">
    <property type="entry name" value="FKBP-like"/>
    <property type="match status" value="1"/>
</dbReference>
<evidence type="ECO:0000256" key="6">
    <source>
        <dbReference type="PROSITE-ProRule" id="PRU00277"/>
    </source>
</evidence>
<dbReference type="PROSITE" id="PS50059">
    <property type="entry name" value="FKBP_PPIASE"/>
    <property type="match status" value="1"/>
</dbReference>
<dbReference type="eggNOG" id="KOG0544">
    <property type="taxonomic scope" value="Eukaryota"/>
</dbReference>
<dbReference type="Pfam" id="PF00254">
    <property type="entry name" value="FKBP_C"/>
    <property type="match status" value="1"/>
</dbReference>
<evidence type="ECO:0000313" key="10">
    <source>
        <dbReference type="Proteomes" id="UP000013776"/>
    </source>
</evidence>
<reference evidence="9 10" key="1">
    <citation type="journal article" date="2013" name="MBio">
        <title>Genome sequencing of the plant pathogen Taphrina deformans, the causal agent of peach leaf curl.</title>
        <authorList>
            <person name="Cisse O.H."/>
            <person name="Almeida J.M.G.C.F."/>
            <person name="Fonseca A."/>
            <person name="Kumar A.A."/>
            <person name="Salojaervi J."/>
            <person name="Overmyer K."/>
            <person name="Hauser P.M."/>
            <person name="Pagni M."/>
        </authorList>
    </citation>
    <scope>NUCLEOTIDE SEQUENCE [LARGE SCALE GENOMIC DNA]</scope>
    <source>
        <strain evidence="10">PYCC 5710 / ATCC 11124 / CBS 356.35 / IMI 108563 / JCM 9778 / NBRC 8474</strain>
    </source>
</reference>
<organism evidence="9 10">
    <name type="scientific">Taphrina deformans (strain PYCC 5710 / ATCC 11124 / CBS 356.35 / IMI 108563 / JCM 9778 / NBRC 8474)</name>
    <name type="common">Peach leaf curl fungus</name>
    <name type="synonym">Lalaria deformans</name>
    <dbReference type="NCBI Taxonomy" id="1097556"/>
    <lineage>
        <taxon>Eukaryota</taxon>
        <taxon>Fungi</taxon>
        <taxon>Dikarya</taxon>
        <taxon>Ascomycota</taxon>
        <taxon>Taphrinomycotina</taxon>
        <taxon>Taphrinomycetes</taxon>
        <taxon>Taphrinales</taxon>
        <taxon>Taphrinaceae</taxon>
        <taxon>Taphrina</taxon>
    </lineage>
</organism>
<feature type="domain" description="PPIase FKBP-type" evidence="8">
    <location>
        <begin position="20"/>
        <end position="108"/>
    </location>
</feature>
<dbReference type="EMBL" id="CAHR02000020">
    <property type="protein sequence ID" value="CCG80942.1"/>
    <property type="molecule type" value="Genomic_DNA"/>
</dbReference>
<evidence type="ECO:0000256" key="3">
    <source>
        <dbReference type="ARBA" id="ARBA00023110"/>
    </source>
</evidence>
<evidence type="ECO:0000256" key="1">
    <source>
        <dbReference type="ARBA" id="ARBA00000971"/>
    </source>
</evidence>
<dbReference type="GO" id="GO:0005737">
    <property type="term" value="C:cytoplasm"/>
    <property type="evidence" value="ECO:0007669"/>
    <property type="project" value="TreeGrafter"/>
</dbReference>
<accession>R4X6V0</accession>
<dbReference type="FunFam" id="3.10.50.40:FF:000025">
    <property type="entry name" value="Peptidylprolyl isomerase"/>
    <property type="match status" value="1"/>
</dbReference>
<comment type="caution">
    <text evidence="9">The sequence shown here is derived from an EMBL/GenBank/DDBJ whole genome shotgun (WGS) entry which is preliminary data.</text>
</comment>
<evidence type="ECO:0000259" key="8">
    <source>
        <dbReference type="PROSITE" id="PS50059"/>
    </source>
</evidence>
<gene>
    <name evidence="9" type="ORF">TAPDE_000603</name>
</gene>
<comment type="catalytic activity">
    <reaction evidence="1 6">
        <text>[protein]-peptidylproline (omega=180) = [protein]-peptidylproline (omega=0)</text>
        <dbReference type="Rhea" id="RHEA:16237"/>
        <dbReference type="Rhea" id="RHEA-COMP:10747"/>
        <dbReference type="Rhea" id="RHEA-COMP:10748"/>
        <dbReference type="ChEBI" id="CHEBI:83833"/>
        <dbReference type="ChEBI" id="CHEBI:83834"/>
        <dbReference type="EC" id="5.2.1.8"/>
    </reaction>
</comment>
<feature type="compositionally biased region" description="Polar residues" evidence="7">
    <location>
        <begin position="1"/>
        <end position="12"/>
    </location>
</feature>
<dbReference type="VEuPathDB" id="FungiDB:TAPDE_000603"/>
<dbReference type="PANTHER" id="PTHR10516:SF443">
    <property type="entry name" value="FK506-BINDING PROTEIN 59-RELATED"/>
    <property type="match status" value="1"/>
</dbReference>
<dbReference type="OrthoDB" id="1902587at2759"/>
<keyword evidence="4 6" id="KW-0413">Isomerase</keyword>
<sequence>MGVTVKSQQPGDGSTYPKPGDKVTMHYTGTLENGKKFDSSVDRGQPFAVTIGVGQVIKGWDEGVPQMSLGEKAKLTISGDYAYGDRGYPGLIPPNATLIFDVHLLSVNVRSTRQALNIADSTGKEGCLDCSNG</sequence>
<keyword evidence="3 6" id="KW-0697">Rotamase</keyword>
<evidence type="ECO:0000256" key="4">
    <source>
        <dbReference type="ARBA" id="ARBA00023235"/>
    </source>
</evidence>
<dbReference type="InterPro" id="IPR001179">
    <property type="entry name" value="PPIase_FKBP_dom"/>
</dbReference>
<dbReference type="EC" id="5.2.1.8" evidence="2 6"/>
<dbReference type="Gene3D" id="3.10.50.40">
    <property type="match status" value="1"/>
</dbReference>
<dbReference type="InterPro" id="IPR046357">
    <property type="entry name" value="PPIase_dom_sf"/>
</dbReference>
<evidence type="ECO:0000313" key="9">
    <source>
        <dbReference type="EMBL" id="CCG80942.1"/>
    </source>
</evidence>
<keyword evidence="10" id="KW-1185">Reference proteome</keyword>
<dbReference type="InterPro" id="IPR050689">
    <property type="entry name" value="FKBP-type_PPIase"/>
</dbReference>
<protein>
    <recommendedName>
        <fullName evidence="2 6">peptidylprolyl isomerase</fullName>
        <ecNumber evidence="2 6">5.2.1.8</ecNumber>
    </recommendedName>
</protein>
<dbReference type="Proteomes" id="UP000013776">
    <property type="component" value="Unassembled WGS sequence"/>
</dbReference>
<dbReference type="GO" id="GO:0003755">
    <property type="term" value="F:peptidyl-prolyl cis-trans isomerase activity"/>
    <property type="evidence" value="ECO:0007669"/>
    <property type="project" value="UniProtKB-KW"/>
</dbReference>
<proteinExistence type="inferred from homology"/>
<comment type="similarity">
    <text evidence="5">Belongs to the FKBP-type PPIase family. FKBP1 subfamily.</text>
</comment>
<dbReference type="STRING" id="1097556.R4X6V0"/>
<feature type="region of interest" description="Disordered" evidence="7">
    <location>
        <begin position="1"/>
        <end position="23"/>
    </location>
</feature>
<dbReference type="AlphaFoldDB" id="R4X6V0"/>
<name>R4X6V0_TAPDE</name>